<keyword evidence="4" id="KW-0378">Hydrolase</keyword>
<dbReference type="Pfam" id="PF00270">
    <property type="entry name" value="DEAD"/>
    <property type="match status" value="1"/>
</dbReference>
<dbReference type="PANTHER" id="PTHR47963">
    <property type="entry name" value="DEAD-BOX ATP-DEPENDENT RNA HELICASE 47, MITOCHONDRIAL"/>
    <property type="match status" value="1"/>
</dbReference>
<evidence type="ECO:0000256" key="5">
    <source>
        <dbReference type="ARBA" id="ARBA00022806"/>
    </source>
</evidence>
<dbReference type="PANTHER" id="PTHR47963:SF8">
    <property type="entry name" value="ATP-DEPENDENT RNA HELICASE DEAD"/>
    <property type="match status" value="1"/>
</dbReference>
<evidence type="ECO:0000256" key="1">
    <source>
        <dbReference type="ARBA" id="ARBA00006517"/>
    </source>
</evidence>
<feature type="chain" id="PRO_5044747902" description="RNA helicase" evidence="8">
    <location>
        <begin position="20"/>
        <end position="764"/>
    </location>
</feature>
<accession>A0ABD3QCJ5</accession>
<dbReference type="SUPFAM" id="SSF52540">
    <property type="entry name" value="P-loop containing nucleoside triphosphate hydrolases"/>
    <property type="match status" value="1"/>
</dbReference>
<dbReference type="SMART" id="SM00487">
    <property type="entry name" value="DEXDc"/>
    <property type="match status" value="1"/>
</dbReference>
<proteinExistence type="inferred from homology"/>
<evidence type="ECO:0000256" key="6">
    <source>
        <dbReference type="ARBA" id="ARBA00022840"/>
    </source>
</evidence>
<feature type="domain" description="Helicase ATP-binding" evidence="10">
    <location>
        <begin position="178"/>
        <end position="380"/>
    </location>
</feature>
<feature type="region of interest" description="Disordered" evidence="7">
    <location>
        <begin position="108"/>
        <end position="141"/>
    </location>
</feature>
<dbReference type="InterPro" id="IPR044742">
    <property type="entry name" value="DEAD/DEAH_RhlB"/>
</dbReference>
<dbReference type="Pfam" id="PF08152">
    <property type="entry name" value="GUCT"/>
    <property type="match status" value="1"/>
</dbReference>
<dbReference type="InterPro" id="IPR027417">
    <property type="entry name" value="P-loop_NTPase"/>
</dbReference>
<name>A0ABD3QCJ5_9STRA</name>
<evidence type="ECO:0000259" key="10">
    <source>
        <dbReference type="PROSITE" id="PS51192"/>
    </source>
</evidence>
<dbReference type="InterPro" id="IPR012562">
    <property type="entry name" value="GUCT"/>
</dbReference>
<evidence type="ECO:0000259" key="9">
    <source>
        <dbReference type="PROSITE" id="PS50800"/>
    </source>
</evidence>
<dbReference type="Pfam" id="PF00271">
    <property type="entry name" value="Helicase_C"/>
    <property type="match status" value="1"/>
</dbReference>
<dbReference type="InterPro" id="IPR036361">
    <property type="entry name" value="SAP_dom_sf"/>
</dbReference>
<dbReference type="CDD" id="cd18787">
    <property type="entry name" value="SF2_C_DEAD"/>
    <property type="match status" value="1"/>
</dbReference>
<dbReference type="EC" id="3.6.4.13" evidence="2"/>
<gene>
    <name evidence="12" type="ORF">ACHAWO_010857</name>
</gene>
<dbReference type="PROSITE" id="PS50800">
    <property type="entry name" value="SAP"/>
    <property type="match status" value="1"/>
</dbReference>
<dbReference type="Proteomes" id="UP001530400">
    <property type="component" value="Unassembled WGS sequence"/>
</dbReference>
<dbReference type="Gene3D" id="3.40.50.300">
    <property type="entry name" value="P-loop containing nucleotide triphosphate hydrolases"/>
    <property type="match status" value="2"/>
</dbReference>
<feature type="domain" description="Helicase C-terminal" evidence="11">
    <location>
        <begin position="436"/>
        <end position="607"/>
    </location>
</feature>
<dbReference type="SMART" id="SM00490">
    <property type="entry name" value="HELICc"/>
    <property type="match status" value="1"/>
</dbReference>
<evidence type="ECO:0000256" key="4">
    <source>
        <dbReference type="ARBA" id="ARBA00022801"/>
    </source>
</evidence>
<dbReference type="SUPFAM" id="SSF68906">
    <property type="entry name" value="SAP domain"/>
    <property type="match status" value="1"/>
</dbReference>
<dbReference type="InterPro" id="IPR050547">
    <property type="entry name" value="DEAD_box_RNA_helicases"/>
</dbReference>
<evidence type="ECO:0000256" key="7">
    <source>
        <dbReference type="SAM" id="MobiDB-lite"/>
    </source>
</evidence>
<dbReference type="Gene3D" id="1.10.720.30">
    <property type="entry name" value="SAP domain"/>
    <property type="match status" value="1"/>
</dbReference>
<keyword evidence="6" id="KW-0067">ATP-binding</keyword>
<keyword evidence="13" id="KW-1185">Reference proteome</keyword>
<dbReference type="EMBL" id="JALLPJ020000230">
    <property type="protein sequence ID" value="KAL3798113.1"/>
    <property type="molecule type" value="Genomic_DNA"/>
</dbReference>
<organism evidence="12 13">
    <name type="scientific">Cyclotella atomus</name>
    <dbReference type="NCBI Taxonomy" id="382360"/>
    <lineage>
        <taxon>Eukaryota</taxon>
        <taxon>Sar</taxon>
        <taxon>Stramenopiles</taxon>
        <taxon>Ochrophyta</taxon>
        <taxon>Bacillariophyta</taxon>
        <taxon>Coscinodiscophyceae</taxon>
        <taxon>Thalassiosirophycidae</taxon>
        <taxon>Stephanodiscales</taxon>
        <taxon>Stephanodiscaceae</taxon>
        <taxon>Cyclotella</taxon>
    </lineage>
</organism>
<evidence type="ECO:0000256" key="3">
    <source>
        <dbReference type="ARBA" id="ARBA00022741"/>
    </source>
</evidence>
<dbReference type="InterPro" id="IPR014001">
    <property type="entry name" value="Helicase_ATP-bd"/>
</dbReference>
<evidence type="ECO:0000256" key="2">
    <source>
        <dbReference type="ARBA" id="ARBA00012552"/>
    </source>
</evidence>
<comment type="similarity">
    <text evidence="1">Belongs to the DEAD box helicase family. DDX21/DDX50 subfamily.</text>
</comment>
<dbReference type="PROSITE" id="PS51194">
    <property type="entry name" value="HELICASE_CTER"/>
    <property type="match status" value="1"/>
</dbReference>
<dbReference type="InterPro" id="IPR003034">
    <property type="entry name" value="SAP_dom"/>
</dbReference>
<evidence type="ECO:0000313" key="12">
    <source>
        <dbReference type="EMBL" id="KAL3798113.1"/>
    </source>
</evidence>
<evidence type="ECO:0000256" key="8">
    <source>
        <dbReference type="SAM" id="SignalP"/>
    </source>
</evidence>
<dbReference type="GO" id="GO:0003724">
    <property type="term" value="F:RNA helicase activity"/>
    <property type="evidence" value="ECO:0007669"/>
    <property type="project" value="UniProtKB-EC"/>
</dbReference>
<sequence length="764" mass="84505">MKPPISIIIALISCKPSIAWVSQTQSPASWNHITKSETIKQPLSHMHASSDSRRSRSYMSIVAVPNKMPSRMCMSSTSVIEHLTIPELKDQLRERGLKVSGTKSELLQRLSREHDLNQDRSHSDDSNDEEPKSSVNSDHVYPDELQQLPKIIMEEFIKYTTKDGAVEPQLLPIQRKSFKHIANGGDTVLFSPTGTGKSLAYILPLAARLLEWKRDGSLASKKTRKRTPGNKNDSMSGQVEPATPSILVMEPSRELANQVGKVWTRFHPTAAKNSKKHVVTVYGGVPMARHAAQLNSKTDVVIGTPGRVKELIREKYLSTENLKSIVLDEADTLLDFKDVPEVEWLLDGMQNDYQLVLASATINERVHIFVDEIMEISVGEEGYIVSNGVYEDKEQASYTKESSESEVSDDEQRALVSQPEVRHWSMAASASSRVALAADLILTIEPRRGIIFAASKAEVEVVAGQLSERLSADHSIHVLHGDMIQQARSRAVAAFKGEQTSDSPSSRMTRILVATDVASRGLDVPSCDLVIQLGVPRLSGKDGTFDSELYIHRSGRAGRFGNTRQHADAIVFYDSSAGERTTLSKLQEEMMRLKGVDILPRPLPSPREVMDSSYERALSRCEDFGNDSEDLVQYFKDRLVKDGLPHVEADRESYLIDKLACAMAALSGLPAAVRPRSLLTADARDRTIRVWTESGSMLTPAEVTNVVKQLGSGKLGRISICKDGSAVFDLSSKKAEVLLQAAKEDKRCLESGWRFELPDNLPAI</sequence>
<dbReference type="Pfam" id="PF02037">
    <property type="entry name" value="SAP"/>
    <property type="match status" value="1"/>
</dbReference>
<feature type="region of interest" description="Disordered" evidence="7">
    <location>
        <begin position="218"/>
        <end position="243"/>
    </location>
</feature>
<reference evidence="12 13" key="1">
    <citation type="submission" date="2024-10" db="EMBL/GenBank/DDBJ databases">
        <title>Updated reference genomes for cyclostephanoid diatoms.</title>
        <authorList>
            <person name="Roberts W.R."/>
            <person name="Alverson A.J."/>
        </authorList>
    </citation>
    <scope>NUCLEOTIDE SEQUENCE [LARGE SCALE GENOMIC DNA]</scope>
    <source>
        <strain evidence="12 13">AJA010-31</strain>
    </source>
</reference>
<dbReference type="GO" id="GO:0003723">
    <property type="term" value="F:RNA binding"/>
    <property type="evidence" value="ECO:0007669"/>
    <property type="project" value="UniProtKB-KW"/>
</dbReference>
<evidence type="ECO:0000313" key="13">
    <source>
        <dbReference type="Proteomes" id="UP001530400"/>
    </source>
</evidence>
<feature type="domain" description="SAP" evidence="9">
    <location>
        <begin position="80"/>
        <end position="114"/>
    </location>
</feature>
<dbReference type="AlphaFoldDB" id="A0ABD3QCJ5"/>
<keyword evidence="3" id="KW-0547">Nucleotide-binding</keyword>
<keyword evidence="8" id="KW-0732">Signal</keyword>
<feature type="compositionally biased region" description="Basic and acidic residues" evidence="7">
    <location>
        <begin position="110"/>
        <end position="132"/>
    </location>
</feature>
<dbReference type="GO" id="GO:0005524">
    <property type="term" value="F:ATP binding"/>
    <property type="evidence" value="ECO:0007669"/>
    <property type="project" value="UniProtKB-KW"/>
</dbReference>
<protein>
    <recommendedName>
        <fullName evidence="2">RNA helicase</fullName>
        <ecNumber evidence="2">3.6.4.13</ecNumber>
    </recommendedName>
</protein>
<dbReference type="GO" id="GO:0016787">
    <property type="term" value="F:hydrolase activity"/>
    <property type="evidence" value="ECO:0007669"/>
    <property type="project" value="UniProtKB-KW"/>
</dbReference>
<dbReference type="SMART" id="SM00513">
    <property type="entry name" value="SAP"/>
    <property type="match status" value="1"/>
</dbReference>
<dbReference type="PROSITE" id="PS51192">
    <property type="entry name" value="HELICASE_ATP_BIND_1"/>
    <property type="match status" value="1"/>
</dbReference>
<evidence type="ECO:0000259" key="11">
    <source>
        <dbReference type="PROSITE" id="PS51194"/>
    </source>
</evidence>
<dbReference type="InterPro" id="IPR011545">
    <property type="entry name" value="DEAD/DEAH_box_helicase_dom"/>
</dbReference>
<dbReference type="InterPro" id="IPR001650">
    <property type="entry name" value="Helicase_C-like"/>
</dbReference>
<keyword evidence="5" id="KW-0347">Helicase</keyword>
<feature type="signal peptide" evidence="8">
    <location>
        <begin position="1"/>
        <end position="19"/>
    </location>
</feature>
<dbReference type="CDD" id="cd00268">
    <property type="entry name" value="DEADc"/>
    <property type="match status" value="1"/>
</dbReference>
<comment type="caution">
    <text evidence="12">The sequence shown here is derived from an EMBL/GenBank/DDBJ whole genome shotgun (WGS) entry which is preliminary data.</text>
</comment>